<organism evidence="1 2">
    <name type="scientific">Actinomadura chibensis</name>
    <dbReference type="NCBI Taxonomy" id="392828"/>
    <lineage>
        <taxon>Bacteria</taxon>
        <taxon>Bacillati</taxon>
        <taxon>Actinomycetota</taxon>
        <taxon>Actinomycetes</taxon>
        <taxon>Streptosporangiales</taxon>
        <taxon>Thermomonosporaceae</taxon>
        <taxon>Actinomadura</taxon>
    </lineage>
</organism>
<dbReference type="Proteomes" id="UP000323380">
    <property type="component" value="Unassembled WGS sequence"/>
</dbReference>
<proteinExistence type="predicted"/>
<name>A0A5D0NRP8_9ACTN</name>
<evidence type="ECO:0000313" key="2">
    <source>
        <dbReference type="Proteomes" id="UP000323380"/>
    </source>
</evidence>
<reference evidence="1 2" key="1">
    <citation type="submission" date="2019-08" db="EMBL/GenBank/DDBJ databases">
        <title>Actinomadura sp. nov. CYP1-5 isolated from mountain soil.</title>
        <authorList>
            <person name="Songsumanus A."/>
            <person name="Kuncharoen N."/>
            <person name="Kudo T."/>
            <person name="Yuki M."/>
            <person name="Igarashi Y."/>
            <person name="Tanasupawat S."/>
        </authorList>
    </citation>
    <scope>NUCLEOTIDE SEQUENCE [LARGE SCALE GENOMIC DNA]</scope>
    <source>
        <strain evidence="1 2">JCM 14158</strain>
    </source>
</reference>
<dbReference type="AlphaFoldDB" id="A0A5D0NRP8"/>
<sequence length="109" mass="11716">MGMPGYEVDPEGIRRSGIGIGSSAQRLKADWQAFQAELAGFGEPWGTDDIGSLIGGLYQAVYEIAADCYNDNLESMAEDARAVQAVAANHFAAEQHNVTEINRVRDVLG</sequence>
<evidence type="ECO:0008006" key="3">
    <source>
        <dbReference type="Google" id="ProtNLM"/>
    </source>
</evidence>
<comment type="caution">
    <text evidence="1">The sequence shown here is derived from an EMBL/GenBank/DDBJ whole genome shotgun (WGS) entry which is preliminary data.</text>
</comment>
<evidence type="ECO:0000313" key="1">
    <source>
        <dbReference type="EMBL" id="TYB46904.1"/>
    </source>
</evidence>
<dbReference type="STRING" id="1220554.GCA_001552135_06087"/>
<dbReference type="EMBL" id="VSFG01000002">
    <property type="protein sequence ID" value="TYB46904.1"/>
    <property type="molecule type" value="Genomic_DNA"/>
</dbReference>
<protein>
    <recommendedName>
        <fullName evidence="3">PE domain-containing protein</fullName>
    </recommendedName>
</protein>
<keyword evidence="2" id="KW-1185">Reference proteome</keyword>
<dbReference type="RefSeq" id="WP_083981293.1">
    <property type="nucleotide sequence ID" value="NZ_VSFG01000002.1"/>
</dbReference>
<gene>
    <name evidence="1" type="ORF">FXF69_17210</name>
</gene>
<accession>A0A5D0NRP8</accession>